<dbReference type="Proteomes" id="UP000660708">
    <property type="component" value="Unassembled WGS sequence"/>
</dbReference>
<dbReference type="AlphaFoldDB" id="A0A8I0MX25"/>
<gene>
    <name evidence="2" type="ORF">PPEP_a4056</name>
</gene>
<dbReference type="NCBIfam" id="NF038123">
    <property type="entry name" value="NF038123_dom"/>
    <property type="match status" value="1"/>
</dbReference>
<reference evidence="2 3" key="1">
    <citation type="submission" date="2015-06" db="EMBL/GenBank/DDBJ databases">
        <title>Genome sequence of Pseudoalteromonas peptidolytica.</title>
        <authorList>
            <person name="Xie B.-B."/>
            <person name="Rong J.-C."/>
            <person name="Qin Q.-L."/>
            <person name="Zhang Y.-Z."/>
        </authorList>
    </citation>
    <scope>NUCLEOTIDE SEQUENCE [LARGE SCALE GENOMIC DNA]</scope>
    <source>
        <strain evidence="2 3">F12-50-A1</strain>
    </source>
</reference>
<sequence>MKTKLTLVAISALLLSACGDNDNNSTVVTDTPTPPVVDYEFSVSITNLTQAQPMSPIAVMLHQSGHYFEVGTAASNELEKLAEGGDNSALLAQSMTMSSSTTETPVGPGSTSTISIKSETLANLKLSLLTMMVNTNDGFSGLNAIDVSTMPIGEKKMYRTSAYDAGTELNTEAQGSIPGPADGGEGFNVERNDNQNMVTMHSGVVGNDDGLTSSTLTSKHKFDNPLLAITIERIK</sequence>
<evidence type="ECO:0000313" key="2">
    <source>
        <dbReference type="EMBL" id="MBE0347063.1"/>
    </source>
</evidence>
<dbReference type="PROSITE" id="PS51257">
    <property type="entry name" value="PROKAR_LIPOPROTEIN"/>
    <property type="match status" value="1"/>
</dbReference>
<feature type="chain" id="PRO_5034226637" description="Spondin domain-containing protein" evidence="1">
    <location>
        <begin position="20"/>
        <end position="235"/>
    </location>
</feature>
<organism evidence="2 3">
    <name type="scientific">Pseudoalteromonas peptidolytica F12-50-A1</name>
    <dbReference type="NCBI Taxonomy" id="1315280"/>
    <lineage>
        <taxon>Bacteria</taxon>
        <taxon>Pseudomonadati</taxon>
        <taxon>Pseudomonadota</taxon>
        <taxon>Gammaproteobacteria</taxon>
        <taxon>Alteromonadales</taxon>
        <taxon>Pseudoalteromonadaceae</taxon>
        <taxon>Pseudoalteromonas</taxon>
    </lineage>
</organism>
<evidence type="ECO:0000256" key="1">
    <source>
        <dbReference type="SAM" id="SignalP"/>
    </source>
</evidence>
<feature type="signal peptide" evidence="1">
    <location>
        <begin position="1"/>
        <end position="19"/>
    </location>
</feature>
<evidence type="ECO:0000313" key="3">
    <source>
        <dbReference type="Proteomes" id="UP000660708"/>
    </source>
</evidence>
<dbReference type="EMBL" id="AQHF01000025">
    <property type="protein sequence ID" value="MBE0347063.1"/>
    <property type="molecule type" value="Genomic_DNA"/>
</dbReference>
<keyword evidence="3" id="KW-1185">Reference proteome</keyword>
<accession>A0A8I0MX25</accession>
<dbReference type="InterPro" id="IPR009465">
    <property type="entry name" value="Spondin_N"/>
</dbReference>
<protein>
    <recommendedName>
        <fullName evidence="4">Spondin domain-containing protein</fullName>
    </recommendedName>
</protein>
<name>A0A8I0MX25_9GAMM</name>
<keyword evidence="1" id="KW-0732">Signal</keyword>
<comment type="caution">
    <text evidence="2">The sequence shown here is derived from an EMBL/GenBank/DDBJ whole genome shotgun (WGS) entry which is preliminary data.</text>
</comment>
<dbReference type="InterPro" id="IPR038678">
    <property type="entry name" value="Spondin_N_sf"/>
</dbReference>
<dbReference type="Gene3D" id="2.60.40.2130">
    <property type="entry name" value="F-spondin domain"/>
    <property type="match status" value="1"/>
</dbReference>
<evidence type="ECO:0008006" key="4">
    <source>
        <dbReference type="Google" id="ProtNLM"/>
    </source>
</evidence>
<dbReference type="RefSeq" id="WP_147391336.1">
    <property type="nucleotide sequence ID" value="NZ_AQHF01000025.1"/>
</dbReference>
<proteinExistence type="predicted"/>